<evidence type="ECO:0000313" key="8">
    <source>
        <dbReference type="Proteomes" id="UP000034098"/>
    </source>
</evidence>
<dbReference type="SUPFAM" id="SSF51283">
    <property type="entry name" value="dUTPase-like"/>
    <property type="match status" value="1"/>
</dbReference>
<evidence type="ECO:0000256" key="4">
    <source>
        <dbReference type="ARBA" id="ARBA00023080"/>
    </source>
</evidence>
<comment type="caution">
    <text evidence="7">The sequence shown here is derived from an EMBL/GenBank/DDBJ whole genome shotgun (WGS) entry which is preliminary data.</text>
</comment>
<evidence type="ECO:0000256" key="3">
    <source>
        <dbReference type="ARBA" id="ARBA00022801"/>
    </source>
</evidence>
<dbReference type="NCBIfam" id="NF001862">
    <property type="entry name" value="PRK00601.1"/>
    <property type="match status" value="1"/>
</dbReference>
<dbReference type="InterPro" id="IPR008181">
    <property type="entry name" value="dUTPase"/>
</dbReference>
<dbReference type="EMBL" id="JYJA01000015">
    <property type="protein sequence ID" value="KJL45575.1"/>
    <property type="molecule type" value="Genomic_DNA"/>
</dbReference>
<dbReference type="NCBIfam" id="TIGR00576">
    <property type="entry name" value="dut"/>
    <property type="match status" value="1"/>
</dbReference>
<evidence type="ECO:0000256" key="2">
    <source>
        <dbReference type="ARBA" id="ARBA00012379"/>
    </source>
</evidence>
<proteinExistence type="inferred from homology"/>
<evidence type="ECO:0000256" key="5">
    <source>
        <dbReference type="ARBA" id="ARBA00047686"/>
    </source>
</evidence>
<dbReference type="AlphaFoldDB" id="A0A0M2HKZ9"/>
<dbReference type="Proteomes" id="UP000034098">
    <property type="component" value="Unassembled WGS sequence"/>
</dbReference>
<keyword evidence="4" id="KW-0546">Nucleotide metabolism</keyword>
<protein>
    <recommendedName>
        <fullName evidence="2">dUTP diphosphatase</fullName>
        <ecNumber evidence="2">3.6.1.23</ecNumber>
    </recommendedName>
</protein>
<accession>A0A0M2HKZ9</accession>
<dbReference type="Pfam" id="PF00692">
    <property type="entry name" value="dUTPase"/>
    <property type="match status" value="1"/>
</dbReference>
<dbReference type="GO" id="GO:0000287">
    <property type="term" value="F:magnesium ion binding"/>
    <property type="evidence" value="ECO:0007669"/>
    <property type="project" value="InterPro"/>
</dbReference>
<dbReference type="CDD" id="cd07557">
    <property type="entry name" value="trimeric_dUTPase"/>
    <property type="match status" value="1"/>
</dbReference>
<dbReference type="GO" id="GO:0006226">
    <property type="term" value="P:dUMP biosynthetic process"/>
    <property type="evidence" value="ECO:0007669"/>
    <property type="project" value="InterPro"/>
</dbReference>
<keyword evidence="3 7" id="KW-0378">Hydrolase</keyword>
<feature type="domain" description="dUTPase-like" evidence="6">
    <location>
        <begin position="29"/>
        <end position="156"/>
    </location>
</feature>
<dbReference type="InterPro" id="IPR036157">
    <property type="entry name" value="dUTPase-like_sf"/>
</dbReference>
<dbReference type="GO" id="GO:0046081">
    <property type="term" value="P:dUTP catabolic process"/>
    <property type="evidence" value="ECO:0007669"/>
    <property type="project" value="InterPro"/>
</dbReference>
<dbReference type="EC" id="3.6.1.23" evidence="2"/>
<dbReference type="InterPro" id="IPR033704">
    <property type="entry name" value="dUTPase_trimeric"/>
</dbReference>
<evidence type="ECO:0000313" key="7">
    <source>
        <dbReference type="EMBL" id="KJL45575.1"/>
    </source>
</evidence>
<organism evidence="7 8">
    <name type="scientific">Microbacterium trichothecenolyticum</name>
    <name type="common">Aureobacterium trichothecenolyticum</name>
    <dbReference type="NCBI Taxonomy" id="69370"/>
    <lineage>
        <taxon>Bacteria</taxon>
        <taxon>Bacillati</taxon>
        <taxon>Actinomycetota</taxon>
        <taxon>Actinomycetes</taxon>
        <taxon>Micrococcales</taxon>
        <taxon>Microbacteriaceae</taxon>
        <taxon>Microbacterium</taxon>
    </lineage>
</organism>
<dbReference type="PANTHER" id="PTHR11241">
    <property type="entry name" value="DEOXYURIDINE 5'-TRIPHOSPHATE NUCLEOTIDOHYDROLASE"/>
    <property type="match status" value="1"/>
</dbReference>
<dbReference type="PATRIC" id="fig|69370.6.peg.132"/>
<comment type="catalytic activity">
    <reaction evidence="5">
        <text>dUTP + H2O = dUMP + diphosphate + H(+)</text>
        <dbReference type="Rhea" id="RHEA:10248"/>
        <dbReference type="ChEBI" id="CHEBI:15377"/>
        <dbReference type="ChEBI" id="CHEBI:15378"/>
        <dbReference type="ChEBI" id="CHEBI:33019"/>
        <dbReference type="ChEBI" id="CHEBI:61555"/>
        <dbReference type="ChEBI" id="CHEBI:246422"/>
        <dbReference type="EC" id="3.6.1.23"/>
    </reaction>
</comment>
<sequence>MNTEPGRLLVLPDTYTDTNSTPVPVVGNVPRYATFGDAGADLIATEDVWISHGEFKLIGTGTSVAIPEGHFGLVAGRSGLGIKHGIALVNGIGVIDAGYRGEIKVGLINHGSQPFKVNAGDRVAQLIIVPFVSAHFAPVLALPESERGTDGFGSTGVRS</sequence>
<evidence type="ECO:0000256" key="1">
    <source>
        <dbReference type="ARBA" id="ARBA00006581"/>
    </source>
</evidence>
<dbReference type="GO" id="GO:0004170">
    <property type="term" value="F:dUTP diphosphatase activity"/>
    <property type="evidence" value="ECO:0007669"/>
    <property type="project" value="UniProtKB-EC"/>
</dbReference>
<comment type="similarity">
    <text evidence="1">Belongs to the dUTPase family.</text>
</comment>
<dbReference type="InterPro" id="IPR029054">
    <property type="entry name" value="dUTPase-like"/>
</dbReference>
<name>A0A0M2HKZ9_MICTR</name>
<dbReference type="PANTHER" id="PTHR11241:SF0">
    <property type="entry name" value="DEOXYURIDINE 5'-TRIPHOSPHATE NUCLEOTIDOHYDROLASE"/>
    <property type="match status" value="1"/>
</dbReference>
<keyword evidence="8" id="KW-1185">Reference proteome</keyword>
<dbReference type="Gene3D" id="2.70.40.10">
    <property type="match status" value="1"/>
</dbReference>
<gene>
    <name evidence="7" type="primary">dut_1</name>
    <name evidence="7" type="ORF">RS82_00127</name>
</gene>
<reference evidence="7 8" key="1">
    <citation type="submission" date="2015-02" db="EMBL/GenBank/DDBJ databases">
        <title>Draft genome sequences of ten Microbacterium spp. with emphasis on heavy metal contaminated environments.</title>
        <authorList>
            <person name="Corretto E."/>
        </authorList>
    </citation>
    <scope>NUCLEOTIDE SEQUENCE [LARGE SCALE GENOMIC DNA]</scope>
    <source>
        <strain evidence="7 8">DSM 8608</strain>
    </source>
</reference>
<evidence type="ECO:0000259" key="6">
    <source>
        <dbReference type="Pfam" id="PF00692"/>
    </source>
</evidence>